<feature type="transmembrane region" description="Helical" evidence="9">
    <location>
        <begin position="45"/>
        <end position="61"/>
    </location>
</feature>
<dbReference type="InterPro" id="IPR036318">
    <property type="entry name" value="FAD-bd_PCMH-like_sf"/>
</dbReference>
<evidence type="ECO:0000256" key="3">
    <source>
        <dbReference type="ARBA" id="ARBA00022449"/>
    </source>
</evidence>
<feature type="transmembrane region" description="Helical" evidence="9">
    <location>
        <begin position="351"/>
        <end position="373"/>
    </location>
</feature>
<reference evidence="12" key="2">
    <citation type="submission" date="2020-09" db="EMBL/GenBank/DDBJ databases">
        <authorList>
            <person name="Sun Q."/>
            <person name="Zhou Y."/>
        </authorList>
    </citation>
    <scope>NUCLEOTIDE SEQUENCE</scope>
    <source>
        <strain evidence="12">CGMCC 1.12214</strain>
    </source>
</reference>
<keyword evidence="6 9" id="KW-1133">Transmembrane helix</keyword>
<feature type="transmembrane region" description="Helical" evidence="9">
    <location>
        <begin position="103"/>
        <end position="125"/>
    </location>
</feature>
<dbReference type="InterPro" id="IPR038770">
    <property type="entry name" value="Na+/solute_symporter_sf"/>
</dbReference>
<organism evidence="12 13">
    <name type="scientific">Alsobacter metallidurans</name>
    <dbReference type="NCBI Taxonomy" id="340221"/>
    <lineage>
        <taxon>Bacteria</taxon>
        <taxon>Pseudomonadati</taxon>
        <taxon>Pseudomonadota</taxon>
        <taxon>Alphaproteobacteria</taxon>
        <taxon>Hyphomicrobiales</taxon>
        <taxon>Alsobacteraceae</taxon>
        <taxon>Alsobacter</taxon>
    </lineage>
</organism>
<evidence type="ECO:0000256" key="1">
    <source>
        <dbReference type="ARBA" id="ARBA00004651"/>
    </source>
</evidence>
<evidence type="ECO:0000259" key="11">
    <source>
        <dbReference type="Pfam" id="PF03471"/>
    </source>
</evidence>
<feature type="transmembrane region" description="Helical" evidence="9">
    <location>
        <begin position="379"/>
        <end position="402"/>
    </location>
</feature>
<feature type="transmembrane region" description="Helical" evidence="9">
    <location>
        <begin position="319"/>
        <end position="339"/>
    </location>
</feature>
<keyword evidence="8 9" id="KW-0472">Membrane</keyword>
<dbReference type="AlphaFoldDB" id="A0A917I6G2"/>
<evidence type="ECO:0000256" key="6">
    <source>
        <dbReference type="ARBA" id="ARBA00022989"/>
    </source>
</evidence>
<keyword evidence="3" id="KW-0050">Antiport</keyword>
<evidence type="ECO:0000256" key="5">
    <source>
        <dbReference type="ARBA" id="ARBA00022692"/>
    </source>
</evidence>
<evidence type="ECO:0000259" key="10">
    <source>
        <dbReference type="Pfam" id="PF00999"/>
    </source>
</evidence>
<feature type="domain" description="Cation/H+ exchanger transmembrane" evidence="10">
    <location>
        <begin position="31"/>
        <end position="400"/>
    </location>
</feature>
<comment type="subcellular location">
    <subcellularLocation>
        <location evidence="1">Cell membrane</location>
        <topology evidence="1">Multi-pass membrane protein</topology>
    </subcellularLocation>
</comment>
<comment type="caution">
    <text evidence="12">The sequence shown here is derived from an EMBL/GenBank/DDBJ whole genome shotgun (WGS) entry which is preliminary data.</text>
</comment>
<dbReference type="GO" id="GO:0050660">
    <property type="term" value="F:flavin adenine dinucleotide binding"/>
    <property type="evidence" value="ECO:0007669"/>
    <property type="project" value="InterPro"/>
</dbReference>
<dbReference type="GO" id="GO:0005886">
    <property type="term" value="C:plasma membrane"/>
    <property type="evidence" value="ECO:0007669"/>
    <property type="project" value="UniProtKB-SubCell"/>
</dbReference>
<dbReference type="SUPFAM" id="SSF56176">
    <property type="entry name" value="FAD-binding/transporter-associated domain-like"/>
    <property type="match status" value="1"/>
</dbReference>
<name>A0A917I6G2_9HYPH</name>
<sequence>MRLVPVGPTPDSAGMQALFHAHATLLFASAAALIGILSSLAASRFGVPILLVFLGVGMLAGDSGPGGVAFSDYGLTYLIGSAAIAIILFDGGLRTRAGTIRSVLGPAGVLASVGVLLTAGITGAVAKLLLGLPWTPALLIGAIVASTDAAVVFFLLRTGGLQLKRRVGATLEVESGTNDPFAVLLTVVLVEIAAGGPGTDAAHVVMAVVREASLGVFIGGLGGFGLVFVLNRLSLPAGLHPAFVVTAALVVFALAQIIGASGFLAAYVAGLIVGNRPVRAYASIASFHDTATWLCQIALFTLLGLLVSPKLILPVLAPALALAVVLIIVARPLAVFLCLAPFRFSRREMTFISWVGLRGGVSIFLATIPTLAGMPGAEIYFNVAFVVVVVSLIVQGWTIGYAGRRLGVALRDPAPEVQRIEIDLPGQLDAELVGYPLLEQSPAARHRALPAWVKPVLVVRDGKILEPAEAGALQTRDYGYFLAPTSRLARLDRFFAVDGMAPAPEAMAEFPFDGSLSIGAIADLYGLDIGSDERAMTVAELFAQRLDDAPQENDRIDLGAASLIAHDVVHEKVRLAGLILEATEEDEDLPTPKPWWEQALAKLRLAIRGWRVRKHTAPP</sequence>
<feature type="transmembrane region" description="Helical" evidence="9">
    <location>
        <begin position="73"/>
        <end position="91"/>
    </location>
</feature>
<dbReference type="Gene3D" id="1.20.1530.20">
    <property type="match status" value="1"/>
</dbReference>
<keyword evidence="2" id="KW-0813">Transport</keyword>
<dbReference type="Pfam" id="PF00999">
    <property type="entry name" value="Na_H_Exchanger"/>
    <property type="match status" value="1"/>
</dbReference>
<feature type="transmembrane region" description="Helical" evidence="9">
    <location>
        <begin position="293"/>
        <end position="313"/>
    </location>
</feature>
<evidence type="ECO:0000256" key="2">
    <source>
        <dbReference type="ARBA" id="ARBA00022448"/>
    </source>
</evidence>
<dbReference type="Proteomes" id="UP000603912">
    <property type="component" value="Unassembled WGS sequence"/>
</dbReference>
<dbReference type="NCBIfam" id="NF003715">
    <property type="entry name" value="PRK05326.1-2"/>
    <property type="match status" value="1"/>
</dbReference>
<feature type="transmembrane region" description="Helical" evidence="9">
    <location>
        <begin position="20"/>
        <end position="38"/>
    </location>
</feature>
<reference evidence="12" key="1">
    <citation type="journal article" date="2014" name="Int. J. Syst. Evol. Microbiol.">
        <title>Complete genome sequence of Corynebacterium casei LMG S-19264T (=DSM 44701T), isolated from a smear-ripened cheese.</title>
        <authorList>
            <consortium name="US DOE Joint Genome Institute (JGI-PGF)"/>
            <person name="Walter F."/>
            <person name="Albersmeier A."/>
            <person name="Kalinowski J."/>
            <person name="Ruckert C."/>
        </authorList>
    </citation>
    <scope>NUCLEOTIDE SEQUENCE</scope>
    <source>
        <strain evidence="12">CGMCC 1.12214</strain>
    </source>
</reference>
<dbReference type="GO" id="GO:1902600">
    <property type="term" value="P:proton transmembrane transport"/>
    <property type="evidence" value="ECO:0007669"/>
    <property type="project" value="InterPro"/>
</dbReference>
<keyword evidence="5 9" id="KW-0812">Transmembrane</keyword>
<feature type="domain" description="Transporter-associated" evidence="11">
    <location>
        <begin position="509"/>
        <end position="574"/>
    </location>
</feature>
<dbReference type="PANTHER" id="PTHR32507:SF7">
    <property type="entry name" value="K(+)_H(+) ANTIPORTER NHAP2"/>
    <property type="match status" value="1"/>
</dbReference>
<feature type="transmembrane region" description="Helical" evidence="9">
    <location>
        <begin position="212"/>
        <end position="230"/>
    </location>
</feature>
<evidence type="ECO:0000256" key="9">
    <source>
        <dbReference type="SAM" id="Phobius"/>
    </source>
</evidence>
<evidence type="ECO:0000256" key="8">
    <source>
        <dbReference type="ARBA" id="ARBA00023136"/>
    </source>
</evidence>
<dbReference type="EMBL" id="BMES01000001">
    <property type="protein sequence ID" value="GGH15833.1"/>
    <property type="molecule type" value="Genomic_DNA"/>
</dbReference>
<evidence type="ECO:0000256" key="4">
    <source>
        <dbReference type="ARBA" id="ARBA00022475"/>
    </source>
</evidence>
<evidence type="ECO:0000256" key="7">
    <source>
        <dbReference type="ARBA" id="ARBA00023065"/>
    </source>
</evidence>
<feature type="transmembrane region" description="Helical" evidence="9">
    <location>
        <begin position="242"/>
        <end position="273"/>
    </location>
</feature>
<dbReference type="InterPro" id="IPR006153">
    <property type="entry name" value="Cation/H_exchanger_TM"/>
</dbReference>
<dbReference type="PANTHER" id="PTHR32507">
    <property type="entry name" value="NA(+)/H(+) ANTIPORTER 1"/>
    <property type="match status" value="1"/>
</dbReference>
<keyword evidence="7" id="KW-0406">Ion transport</keyword>
<keyword evidence="4" id="KW-1003">Cell membrane</keyword>
<proteinExistence type="predicted"/>
<evidence type="ECO:0000313" key="13">
    <source>
        <dbReference type="Proteomes" id="UP000603912"/>
    </source>
</evidence>
<gene>
    <name evidence="12" type="ORF">GCM10007036_16070</name>
</gene>
<protein>
    <submittedName>
        <fullName evidence="12">K+/H+ antiporter</fullName>
    </submittedName>
</protein>
<dbReference type="InterPro" id="IPR005170">
    <property type="entry name" value="Transptr-assoc_dom"/>
</dbReference>
<feature type="transmembrane region" description="Helical" evidence="9">
    <location>
        <begin position="137"/>
        <end position="156"/>
    </location>
</feature>
<evidence type="ECO:0000313" key="12">
    <source>
        <dbReference type="EMBL" id="GGH15833.1"/>
    </source>
</evidence>
<dbReference type="NCBIfam" id="NF003716">
    <property type="entry name" value="PRK05326.1-3"/>
    <property type="match status" value="1"/>
</dbReference>
<accession>A0A917I6G2</accession>
<keyword evidence="13" id="KW-1185">Reference proteome</keyword>
<dbReference type="Pfam" id="PF03471">
    <property type="entry name" value="CorC_HlyC"/>
    <property type="match status" value="1"/>
</dbReference>
<dbReference type="GO" id="GO:0015297">
    <property type="term" value="F:antiporter activity"/>
    <property type="evidence" value="ECO:0007669"/>
    <property type="project" value="UniProtKB-KW"/>
</dbReference>